<reference evidence="1 2" key="1">
    <citation type="journal article" date="2019" name="Microbiol. Resour. Announc.">
        <title>Draft Genome Sequence of the Most Traditional epsilon-Poly-l-Lysine Producer, Streptomyces albulus NBRC14147.</title>
        <authorList>
            <person name="Yamanaka K."/>
            <person name="Hamano Y."/>
        </authorList>
    </citation>
    <scope>NUCLEOTIDE SEQUENCE [LARGE SCALE GENOMIC DNA]</scope>
    <source>
        <strain evidence="1 2">NBRC 14147</strain>
    </source>
</reference>
<dbReference type="AlphaFoldDB" id="A0A401QSV0"/>
<sequence length="137" mass="14709">MDRALLRVGEAPTGYVLRGNGASASGFGADYERPGAAGLHLAVARPDQDTRRTDAHGCPVLPGVTVTCTDDGGGRELVTYDGFTEWRELRLRRGGLVHTVSLSDRPTDLTAARHVLSTLRPATNAELSPLCDQPMRR</sequence>
<organism evidence="1 2">
    <name type="scientific">Streptomyces noursei</name>
    <name type="common">Streptomyces albulus</name>
    <dbReference type="NCBI Taxonomy" id="1971"/>
    <lineage>
        <taxon>Bacteria</taxon>
        <taxon>Bacillati</taxon>
        <taxon>Actinomycetota</taxon>
        <taxon>Actinomycetes</taxon>
        <taxon>Kitasatosporales</taxon>
        <taxon>Streptomycetaceae</taxon>
        <taxon>Streptomyces</taxon>
    </lineage>
</organism>
<proteinExistence type="predicted"/>
<dbReference type="EMBL" id="BHXC01000006">
    <property type="protein sequence ID" value="GCB88481.1"/>
    <property type="molecule type" value="Genomic_DNA"/>
</dbReference>
<evidence type="ECO:0000313" key="1">
    <source>
        <dbReference type="EMBL" id="GCB88481.1"/>
    </source>
</evidence>
<gene>
    <name evidence="1" type="ORF">SALB_01151</name>
</gene>
<protein>
    <submittedName>
        <fullName evidence="1">Uncharacterized protein</fullName>
    </submittedName>
</protein>
<dbReference type="RefSeq" id="WP_016576048.1">
    <property type="nucleotide sequence ID" value="NZ_BHXC01000006.1"/>
</dbReference>
<name>A0A401QSV0_STRNR</name>
<comment type="caution">
    <text evidence="1">The sequence shown here is derived from an EMBL/GenBank/DDBJ whole genome shotgun (WGS) entry which is preliminary data.</text>
</comment>
<evidence type="ECO:0000313" key="2">
    <source>
        <dbReference type="Proteomes" id="UP000288351"/>
    </source>
</evidence>
<accession>A0A401QSV0</accession>
<dbReference type="Proteomes" id="UP000288351">
    <property type="component" value="Unassembled WGS sequence"/>
</dbReference>